<keyword evidence="2" id="KW-1185">Reference proteome</keyword>
<name>A0ACB8UGB4_9APHY</name>
<gene>
    <name evidence="1" type="ORF">BDY19DRAFT_407114</name>
</gene>
<accession>A0ACB8UGB4</accession>
<dbReference type="Proteomes" id="UP001055072">
    <property type="component" value="Unassembled WGS sequence"/>
</dbReference>
<proteinExistence type="predicted"/>
<evidence type="ECO:0000313" key="1">
    <source>
        <dbReference type="EMBL" id="KAI0093084.1"/>
    </source>
</evidence>
<comment type="caution">
    <text evidence="1">The sequence shown here is derived from an EMBL/GenBank/DDBJ whole genome shotgun (WGS) entry which is preliminary data.</text>
</comment>
<sequence>MSSITKTQKYGWTAVPRDASILLSPISENFSTPAPDFDIQSLLNFDGSSDASLLKHSADFVKEKLSEATLNHSLRVYVYGAALVRHHFPTWKFSDWREAYYLSCLFHDIGTADFYLPQSKEEVDNKSKLSFEFKGGIVARDFILQHAGVEDLADAVCEAVIRHQDVLVQGGNITIVGQVLQLATLIDNVSANAHLISAALVRHTITAFPRLKWSSCFVSVLHKEFETKPWCHSTTFERPGYNISAEEGKRLGVGLGDKGVIDEDGFEKSNFVSDVKGNMEMNQFE</sequence>
<organism evidence="1 2">
    <name type="scientific">Irpex rosettiformis</name>
    <dbReference type="NCBI Taxonomy" id="378272"/>
    <lineage>
        <taxon>Eukaryota</taxon>
        <taxon>Fungi</taxon>
        <taxon>Dikarya</taxon>
        <taxon>Basidiomycota</taxon>
        <taxon>Agaricomycotina</taxon>
        <taxon>Agaricomycetes</taxon>
        <taxon>Polyporales</taxon>
        <taxon>Irpicaceae</taxon>
        <taxon>Irpex</taxon>
    </lineage>
</organism>
<dbReference type="EMBL" id="MU274902">
    <property type="protein sequence ID" value="KAI0093084.1"/>
    <property type="molecule type" value="Genomic_DNA"/>
</dbReference>
<evidence type="ECO:0000313" key="2">
    <source>
        <dbReference type="Proteomes" id="UP001055072"/>
    </source>
</evidence>
<reference evidence="1" key="1">
    <citation type="journal article" date="2021" name="Environ. Microbiol.">
        <title>Gene family expansions and transcriptome signatures uncover fungal adaptations to wood decay.</title>
        <authorList>
            <person name="Hage H."/>
            <person name="Miyauchi S."/>
            <person name="Viragh M."/>
            <person name="Drula E."/>
            <person name="Min B."/>
            <person name="Chaduli D."/>
            <person name="Navarro D."/>
            <person name="Favel A."/>
            <person name="Norest M."/>
            <person name="Lesage-Meessen L."/>
            <person name="Balint B."/>
            <person name="Merenyi Z."/>
            <person name="de Eugenio L."/>
            <person name="Morin E."/>
            <person name="Martinez A.T."/>
            <person name="Baldrian P."/>
            <person name="Stursova M."/>
            <person name="Martinez M.J."/>
            <person name="Novotny C."/>
            <person name="Magnuson J.K."/>
            <person name="Spatafora J.W."/>
            <person name="Maurice S."/>
            <person name="Pangilinan J."/>
            <person name="Andreopoulos W."/>
            <person name="LaButti K."/>
            <person name="Hundley H."/>
            <person name="Na H."/>
            <person name="Kuo A."/>
            <person name="Barry K."/>
            <person name="Lipzen A."/>
            <person name="Henrissat B."/>
            <person name="Riley R."/>
            <person name="Ahrendt S."/>
            <person name="Nagy L.G."/>
            <person name="Grigoriev I.V."/>
            <person name="Martin F."/>
            <person name="Rosso M.N."/>
        </authorList>
    </citation>
    <scope>NUCLEOTIDE SEQUENCE</scope>
    <source>
        <strain evidence="1">CBS 384.51</strain>
    </source>
</reference>
<protein>
    <submittedName>
        <fullName evidence="1">Uncharacterized protein</fullName>
    </submittedName>
</protein>